<feature type="coiled-coil region" evidence="15">
    <location>
        <begin position="291"/>
        <end position="325"/>
    </location>
</feature>
<feature type="coiled-coil region" evidence="15">
    <location>
        <begin position="1738"/>
        <end position="1797"/>
    </location>
</feature>
<dbReference type="FunFam" id="1.20.58.60:FF:000017">
    <property type="entry name" value="Spectrin alpha chain, non-erythrocytic 1"/>
    <property type="match status" value="2"/>
</dbReference>
<dbReference type="InterPro" id="IPR018159">
    <property type="entry name" value="Spectrin/alpha-actinin"/>
</dbReference>
<reference evidence="18 19" key="1">
    <citation type="journal article" date="2008" name="Nature">
        <title>Genome analysis of the platypus reveals unique signatures of evolution.</title>
        <authorList>
            <person name="Warren W.C."/>
            <person name="Hillier L.W."/>
            <person name="Marshall Graves J.A."/>
            <person name="Birney E."/>
            <person name="Ponting C.P."/>
            <person name="Grutzner F."/>
            <person name="Belov K."/>
            <person name="Miller W."/>
            <person name="Clarke L."/>
            <person name="Chinwalla A.T."/>
            <person name="Yang S.P."/>
            <person name="Heger A."/>
            <person name="Locke D.P."/>
            <person name="Miethke P."/>
            <person name="Waters P.D."/>
            <person name="Veyrunes F."/>
            <person name="Fulton L."/>
            <person name="Fulton B."/>
            <person name="Graves T."/>
            <person name="Wallis J."/>
            <person name="Puente X.S."/>
            <person name="Lopez-Otin C."/>
            <person name="Ordonez G.R."/>
            <person name="Eichler E.E."/>
            <person name="Chen L."/>
            <person name="Cheng Z."/>
            <person name="Deakin J.E."/>
            <person name="Alsop A."/>
            <person name="Thompson K."/>
            <person name="Kirby P."/>
            <person name="Papenfuss A.T."/>
            <person name="Wakefield M.J."/>
            <person name="Olender T."/>
            <person name="Lancet D."/>
            <person name="Huttley G.A."/>
            <person name="Smit A.F."/>
            <person name="Pask A."/>
            <person name="Temple-Smith P."/>
            <person name="Batzer M.A."/>
            <person name="Walker J.A."/>
            <person name="Konkel M.K."/>
            <person name="Harris R.S."/>
            <person name="Whittington C.M."/>
            <person name="Wong E.S."/>
            <person name="Gemmell N.J."/>
            <person name="Buschiazzo E."/>
            <person name="Vargas Jentzsch I.M."/>
            <person name="Merkel A."/>
            <person name="Schmitz J."/>
            <person name="Zemann A."/>
            <person name="Churakov G."/>
            <person name="Kriegs J.O."/>
            <person name="Brosius J."/>
            <person name="Murchison E.P."/>
            <person name="Sachidanandam R."/>
            <person name="Smith C."/>
            <person name="Hannon G.J."/>
            <person name="Tsend-Ayush E."/>
            <person name="McMillan D."/>
            <person name="Attenborough R."/>
            <person name="Rens W."/>
            <person name="Ferguson-Smith M."/>
            <person name="Lefevre C.M."/>
            <person name="Sharp J.A."/>
            <person name="Nicholas K.R."/>
            <person name="Ray D.A."/>
            <person name="Kube M."/>
            <person name="Reinhardt R."/>
            <person name="Pringle T.H."/>
            <person name="Taylor J."/>
            <person name="Jones R.C."/>
            <person name="Nixon B."/>
            <person name="Dacheux J.L."/>
            <person name="Niwa H."/>
            <person name="Sekita Y."/>
            <person name="Huang X."/>
            <person name="Stark A."/>
            <person name="Kheradpour P."/>
            <person name="Kellis M."/>
            <person name="Flicek P."/>
            <person name="Chen Y."/>
            <person name="Webber C."/>
            <person name="Hardison R."/>
            <person name="Nelson J."/>
            <person name="Hallsworth-Pepin K."/>
            <person name="Delehaunty K."/>
            <person name="Markovic C."/>
            <person name="Minx P."/>
            <person name="Feng Y."/>
            <person name="Kremitzki C."/>
            <person name="Mitreva M."/>
            <person name="Glasscock J."/>
            <person name="Wylie T."/>
            <person name="Wohldmann P."/>
            <person name="Thiru P."/>
            <person name="Nhan M.N."/>
            <person name="Pohl C.S."/>
            <person name="Smith S.M."/>
            <person name="Hou S."/>
            <person name="Nefedov M."/>
            <person name="de Jong P.J."/>
            <person name="Renfree M.B."/>
            <person name="Mardis E.R."/>
            <person name="Wilson R.K."/>
        </authorList>
    </citation>
    <scope>NUCLEOTIDE SEQUENCE [LARGE SCALE GENOMIC DNA]</scope>
    <source>
        <strain evidence="18 19">Glennie</strain>
    </source>
</reference>
<dbReference type="CDD" id="cd11808">
    <property type="entry name" value="SH3_Alpha_Spectrin"/>
    <property type="match status" value="1"/>
</dbReference>
<dbReference type="GO" id="GO:0005509">
    <property type="term" value="F:calcium ion binding"/>
    <property type="evidence" value="ECO:0007669"/>
    <property type="project" value="InterPro"/>
</dbReference>
<dbReference type="CTD" id="6708"/>
<evidence type="ECO:0000256" key="1">
    <source>
        <dbReference type="ARBA" id="ARBA00004245"/>
    </source>
</evidence>
<dbReference type="SMART" id="SM01184">
    <property type="entry name" value="efhand_Ca_insen"/>
    <property type="match status" value="1"/>
</dbReference>
<comment type="similarity">
    <text evidence="3">Belongs to the spectrin family.</text>
</comment>
<keyword evidence="10" id="KW-0106">Calcium</keyword>
<evidence type="ECO:0000256" key="6">
    <source>
        <dbReference type="ARBA" id="ARBA00022490"/>
    </source>
</evidence>
<dbReference type="InterPro" id="IPR036028">
    <property type="entry name" value="SH3-like_dom_sf"/>
</dbReference>
<evidence type="ECO:0000256" key="12">
    <source>
        <dbReference type="ARBA" id="ARBA00023203"/>
    </source>
</evidence>
<keyword evidence="9" id="KW-0677">Repeat</keyword>
<keyword evidence="11" id="KW-0112">Calmodulin-binding</keyword>
<dbReference type="FunFam" id="1.20.58.60:FF:000020">
    <property type="entry name" value="Spectrin alpha chain, non-erythrocytic 1"/>
    <property type="match status" value="8"/>
</dbReference>
<evidence type="ECO:0000256" key="8">
    <source>
        <dbReference type="ARBA" id="ARBA00022723"/>
    </source>
</evidence>
<protein>
    <submittedName>
        <fullName evidence="18">Spectrin alpha, erythrocytic 1</fullName>
    </submittedName>
</protein>
<dbReference type="SUPFAM" id="SSF46966">
    <property type="entry name" value="Spectrin repeat"/>
    <property type="match status" value="16"/>
</dbReference>
<reference evidence="18" key="2">
    <citation type="submission" date="2025-08" db="UniProtKB">
        <authorList>
            <consortium name="Ensembl"/>
        </authorList>
    </citation>
    <scope>IDENTIFICATION</scope>
    <source>
        <strain evidence="18">Glennie</strain>
    </source>
</reference>
<dbReference type="Pfam" id="PF00435">
    <property type="entry name" value="Spectrin"/>
    <property type="match status" value="20"/>
</dbReference>
<feature type="domain" description="SH3" evidence="16">
    <location>
        <begin position="968"/>
        <end position="1027"/>
    </location>
</feature>
<evidence type="ECO:0000256" key="4">
    <source>
        <dbReference type="ARBA" id="ARBA00022443"/>
    </source>
</evidence>
<evidence type="ECO:0000256" key="9">
    <source>
        <dbReference type="ARBA" id="ARBA00022737"/>
    </source>
</evidence>
<keyword evidence="12" id="KW-0009">Actin-binding</keyword>
<dbReference type="InterPro" id="IPR002048">
    <property type="entry name" value="EF_hand_dom"/>
</dbReference>
<dbReference type="GeneID" id="100078555"/>
<dbReference type="GO" id="GO:0042995">
    <property type="term" value="C:cell projection"/>
    <property type="evidence" value="ECO:0000318"/>
    <property type="project" value="GO_Central"/>
</dbReference>
<dbReference type="SMART" id="SM00326">
    <property type="entry name" value="SH3"/>
    <property type="match status" value="1"/>
</dbReference>
<dbReference type="FunFam" id="1.20.58.60:FF:000078">
    <property type="entry name" value="Spectrin alpha chain, non-erythrocytic 1"/>
    <property type="match status" value="1"/>
</dbReference>
<dbReference type="Bgee" id="ENSOANG00000013338">
    <property type="expression patterns" value="Expressed in testis"/>
</dbReference>
<dbReference type="CDD" id="cd00176">
    <property type="entry name" value="SPEC"/>
    <property type="match status" value="11"/>
</dbReference>
<dbReference type="Ensembl" id="ENSOANT00000062744.1">
    <property type="protein sequence ID" value="ENSOANP00000047583.1"/>
    <property type="gene ID" value="ENSOANG00000013338.2"/>
</dbReference>
<dbReference type="PRINTS" id="PR01887">
    <property type="entry name" value="SPECTRNALPHA"/>
</dbReference>
<keyword evidence="4 14" id="KW-0728">SH3 domain</keyword>
<dbReference type="PROSITE" id="PS50222">
    <property type="entry name" value="EF_HAND_2"/>
    <property type="match status" value="2"/>
</dbReference>
<accession>A0A6I8P3N0</accession>
<feature type="domain" description="EF-hand" evidence="17">
    <location>
        <begin position="2304"/>
        <end position="2339"/>
    </location>
</feature>
<keyword evidence="15" id="KW-0175">Coiled coil</keyword>
<dbReference type="InterPro" id="IPR014837">
    <property type="entry name" value="EF-hand_Ca_insen"/>
</dbReference>
<evidence type="ECO:0000256" key="15">
    <source>
        <dbReference type="SAM" id="Coils"/>
    </source>
</evidence>
<dbReference type="FunFam" id="1.20.58.60:FF:000272">
    <property type="entry name" value="Spectrin alpha chain, erythrocytic 1"/>
    <property type="match status" value="1"/>
</dbReference>
<organism evidence="18 19">
    <name type="scientific">Ornithorhynchus anatinus</name>
    <name type="common">Duckbill platypus</name>
    <dbReference type="NCBI Taxonomy" id="9258"/>
    <lineage>
        <taxon>Eukaryota</taxon>
        <taxon>Metazoa</taxon>
        <taxon>Chordata</taxon>
        <taxon>Craniata</taxon>
        <taxon>Vertebrata</taxon>
        <taxon>Euteleostomi</taxon>
        <taxon>Mammalia</taxon>
        <taxon>Monotremata</taxon>
        <taxon>Ornithorhynchidae</taxon>
        <taxon>Ornithorhynchus</taxon>
    </lineage>
</organism>
<feature type="coiled-coil region" evidence="15">
    <location>
        <begin position="1419"/>
        <end position="1446"/>
    </location>
</feature>
<dbReference type="GO" id="GO:0030036">
    <property type="term" value="P:actin cytoskeleton organization"/>
    <property type="evidence" value="ECO:0000318"/>
    <property type="project" value="GO_Central"/>
</dbReference>
<dbReference type="Pfam" id="PF08726">
    <property type="entry name" value="EFhand_Ca_insen"/>
    <property type="match status" value="1"/>
</dbReference>
<dbReference type="FunFam" id="1.20.58.60:FF:000007">
    <property type="entry name" value="Spectrin alpha chain non-erythrocytic 1"/>
    <property type="match status" value="2"/>
</dbReference>
<dbReference type="GO" id="GO:0005886">
    <property type="term" value="C:plasma membrane"/>
    <property type="evidence" value="ECO:0000318"/>
    <property type="project" value="GO_Central"/>
</dbReference>
<dbReference type="Gene3D" id="2.30.30.40">
    <property type="entry name" value="SH3 Domains"/>
    <property type="match status" value="1"/>
</dbReference>
<proteinExistence type="inferred from homology"/>
<evidence type="ECO:0000256" key="3">
    <source>
        <dbReference type="ARBA" id="ARBA00006826"/>
    </source>
</evidence>
<evidence type="ECO:0000256" key="13">
    <source>
        <dbReference type="ARBA" id="ARBA00023212"/>
    </source>
</evidence>
<keyword evidence="19" id="KW-1185">Reference proteome</keyword>
<dbReference type="OrthoDB" id="6018565at2759"/>
<evidence type="ECO:0000259" key="16">
    <source>
        <dbReference type="PROSITE" id="PS50002"/>
    </source>
</evidence>
<dbReference type="FunCoup" id="A0A6I8P3N0">
    <property type="interactions" value="170"/>
</dbReference>
<dbReference type="InterPro" id="IPR011992">
    <property type="entry name" value="EF-hand-dom_pair"/>
</dbReference>
<evidence type="ECO:0000256" key="7">
    <source>
        <dbReference type="ARBA" id="ARBA00022553"/>
    </source>
</evidence>
<keyword evidence="6" id="KW-0963">Cytoplasm</keyword>
<evidence type="ECO:0000256" key="5">
    <source>
        <dbReference type="ARBA" id="ARBA00022467"/>
    </source>
</evidence>
<dbReference type="PRINTS" id="PR00452">
    <property type="entry name" value="SH3DOMAIN"/>
</dbReference>
<dbReference type="SUPFAM" id="SSF50044">
    <property type="entry name" value="SH3-domain"/>
    <property type="match status" value="1"/>
</dbReference>
<dbReference type="GO" id="GO:0051015">
    <property type="term" value="F:actin filament binding"/>
    <property type="evidence" value="ECO:0000318"/>
    <property type="project" value="GO_Central"/>
</dbReference>
<sequence>MMQASGVKVLETAEDIQERRQEVLNRYYRFKELVAERGQRLEDSYHFQVFRRDADDLEKWLLEKIKTASDESYKDPTNIQSKYQKHQSLEAEVRAKSRILPDLEEIQMSRFTEGHFAHEETKNHLEELRRLWDLLLDLIKDRGTKLLKVLELLQYLQECADILEWISDKEAIVTSEELGQDWERAEVLHKKFEEFQTDLATREGRVQEVNHFADKCTQENHPELKLIKTKQDEVNAGWLRLQGLALQRRETLSDAADFQRFNRDVVEAIQWLKEKEPLVASEDWGSDLVNAEALFHRHKGLERNLAVMEDKVKELYAKADKLQQSHPSEAPQIQEKKEDLMSNWERVRELATRRHDRLQDSYRYHRFLADFEELTSWMTEKVALIKADELPTDVAGGQALLDRHQQHKHEIDSYQDRFQSAEENGQALLDANHDASDEVREKMAILSGDLSSLMALWEKQWQIYEQCLNLHLFYRDSEQVDSWMGRQEAFLENEDLGNSLGSVEVLLQKHNDFEEAFDAQEEKITTLDQTATKLIDKDHYDKENIADIRDKLLARREALRTRALARRGQLEASRLLQQLYQDADDLKGWITKKTKVAADEDQMDLQNVKSRVQKQQVFEEELRTNQSRLNALEKMGQELIKAEHYAADKVAFRVDEVSGLWKQLLDTMKLKGTQLQEANQQQQFNHTVEELERWLQDAEGQVASQDYGRGLADVQNLLRKHDLLEANVTSRQDQVDIITDLARHFEGLGHPDAEDMSQKQESLCLRYQALKEPLATRRQKLTDLLHLHQISRDMEDEEAWIQETEPSAASTYLGKDLIAAQNLLNRHQVILGNIDSHEPRIQAITDRGKKMVDEGHFAADEVSSRVSVLNDNMESLRSRAARRRQDLEDNVRLLQYLADLLEAEAWIRDKEPLVDSTNYGADEESAGTLLKKHEAFLVDLNAFGSSMQALRDQAQACLEQTAPTAGTVRKDRVMALYDFQARSPREVTMKKGDVLTLLSSINKDWWKVEADDQQGFIPAVYVKKLEREEVEEPQSRREDPENIIKWQNQIDDLYNSLLKRAEERRRRLVQRYKEFLLAYEAGDMLDWIRDKKAENTVIDLDNVQELQKKFDDFQTDLKSNEPRLQDINKVADDLMIENLLTPEGAEIQEELNARWGSLKRLAEEQRLLLGSAHAVQMFFQDADDTKERIKKNRRALSVADLGSDLFSVQALQRRHEGFKRDLTPLGEKVTALGETAERLTESHPDAADELRGRRLELSDAWDDLLQHTDQRKEDLAQAQKLFLFLNQARDLLSWISGLRGLVSSKELAEELTGAEVLLERHADHHAEMELQEPAFKALEDYGAELVGQDHPGREEIREKLEQVKQERKDLQEAWNQRKHMLDQCLDLQLFRGDCEQASSWMSAREGTLGTDEAGPLDRLEVLMKKRDALDKAIHSQEEKMEALERFAGRLIEDDHYAKEDISAWLQKLLERWIALKDRMLEERAKLGDFADLKQFYRDIEEIEDWINEKLPIACDESYKDPANIQRKYLKHQAFENEIQSRAEQVEGIIALGKSLVERGACEGQESTVEERLASLTEQWHHLLDKTKDKGEKLNEASRQQRFNTGIRDFEYWLSEAETLLAMKDYARDLASAGNLLKKHQLLQTEMSARGDILEELNQLAANLVDTGAFNADQIVAKRESVNERFAEVQKQAIAHHQKLKEAYALFQFFHDLDDEETWIEEKLLRVSSQDYGRSLPAVQNLQKKHKRLEGELLAHETAIQGVLDTASQLVDNDAVGRDQIQQRLAQLEQHWKELNASAKIRGLRLDESLQYLQFMEEAEEEEAWINEKTALISGGDFGDSLIATQGLLKKHEAFETDFATHEVRVRDVCTQGNEILSKQQEGQQGEQVTAKMDNLNKKLSALSEAAATRRTQLEEDLALQQFNWKADMAEAWIVEKEASLKANGNGERDLAYYYTLLDKQETFDSGLQSFQVERLSEIRDLKDQLEGAGHRRFSEIEGRHAALMARWEGLLAASAARKQTLLEEQLPLRKAEELFLEYAQRASAFNHWCEHMEEDLTEPVHCTSLEEFRQLQGEHEALLATLEPAQADFERLVELDEEIKALNLTASPYTWFTIELLESIWRRLPVIVKEHEEELQREEKRQLKNNEMCQEFEQLASAFSQWIQESRAYFLDGSLLKETETLESQLEANKRKQKEIQVMKRQLTKIEDLGESMEEALILDIKYSTIELAQQWDQLHELGMRMQHNLEQQIQARNTIGVSEETLMEFSTAYKHFDENLTGHLSHKDFKSCLRGLNYYLPMVEDDEPQPKFEKFLDAVDPDRRGYVSLEDYTSFLIDKESENIKTSDEIEAGFHALSEGKPYITKEELNQSLTPEQAEFCISHMQPYVDTRGRGHVAGYDYAGFTQEFFGK</sequence>
<dbReference type="Gene3D" id="1.10.238.10">
    <property type="entry name" value="EF-hand"/>
    <property type="match status" value="2"/>
</dbReference>
<name>A0A6I8P3N0_ORNAN</name>
<reference evidence="18" key="3">
    <citation type="submission" date="2025-09" db="UniProtKB">
        <authorList>
            <consortium name="Ensembl"/>
        </authorList>
    </citation>
    <scope>IDENTIFICATION</scope>
    <source>
        <strain evidence="18">Glennie</strain>
    </source>
</reference>
<evidence type="ECO:0000256" key="11">
    <source>
        <dbReference type="ARBA" id="ARBA00022860"/>
    </source>
</evidence>
<keyword evidence="7" id="KW-0597">Phosphoprotein</keyword>
<evidence type="ECO:0000259" key="17">
    <source>
        <dbReference type="PROSITE" id="PS50222"/>
    </source>
</evidence>
<dbReference type="SUPFAM" id="SSF47473">
    <property type="entry name" value="EF-hand"/>
    <property type="match status" value="1"/>
</dbReference>
<dbReference type="FunFam" id="1.10.238.10:FF:000020">
    <property type="entry name" value="spectrin alpha chain, non-erythrocytic 1"/>
    <property type="match status" value="1"/>
</dbReference>
<dbReference type="Gene3D" id="1.20.58.60">
    <property type="match status" value="19"/>
</dbReference>
<dbReference type="Gene3D" id="1.20.5.170">
    <property type="match status" value="1"/>
</dbReference>
<evidence type="ECO:0000256" key="14">
    <source>
        <dbReference type="PROSITE-ProRule" id="PRU00192"/>
    </source>
</evidence>
<dbReference type="RefSeq" id="XP_028912144.1">
    <property type="nucleotide sequence ID" value="XM_029056311.2"/>
</dbReference>
<dbReference type="InParanoid" id="A0A6I8P3N0"/>
<dbReference type="PROSITE" id="PS50002">
    <property type="entry name" value="SH3"/>
    <property type="match status" value="1"/>
</dbReference>
<dbReference type="Proteomes" id="UP000002279">
    <property type="component" value="Chromosome X5"/>
</dbReference>
<evidence type="ECO:0000313" key="18">
    <source>
        <dbReference type="Ensembl" id="ENSOANP00000047583.1"/>
    </source>
</evidence>
<dbReference type="OMA" id="QMFHREA"/>
<dbReference type="Pfam" id="PF00018">
    <property type="entry name" value="SH3_1"/>
    <property type="match status" value="1"/>
</dbReference>
<dbReference type="RefSeq" id="XP_028912143.1">
    <property type="nucleotide sequence ID" value="XM_029056310.2"/>
</dbReference>
<keyword evidence="13" id="KW-0206">Cytoskeleton</keyword>
<dbReference type="GO" id="GO:0051693">
    <property type="term" value="P:actin filament capping"/>
    <property type="evidence" value="ECO:0007669"/>
    <property type="project" value="UniProtKB-KW"/>
</dbReference>
<gene>
    <name evidence="18" type="primary">SPTA1</name>
</gene>
<comment type="subcellular location">
    <subcellularLocation>
        <location evidence="2">Cytoplasm</location>
        <location evidence="2">Cell cortex</location>
    </subcellularLocation>
    <subcellularLocation>
        <location evidence="1">Cytoplasm</location>
        <location evidence="1">Cytoskeleton</location>
    </subcellularLocation>
</comment>
<dbReference type="InterPro" id="IPR002017">
    <property type="entry name" value="Spectrin_repeat"/>
</dbReference>
<dbReference type="GO" id="GO:0030864">
    <property type="term" value="C:cortical actin cytoskeleton"/>
    <property type="evidence" value="ECO:0000318"/>
    <property type="project" value="GO_Central"/>
</dbReference>
<dbReference type="SMART" id="SM00150">
    <property type="entry name" value="SPEC"/>
    <property type="match status" value="20"/>
</dbReference>
<keyword evidence="5" id="KW-0117">Actin capping</keyword>
<feature type="domain" description="EF-hand" evidence="17">
    <location>
        <begin position="2261"/>
        <end position="2296"/>
    </location>
</feature>
<dbReference type="GO" id="GO:0030054">
    <property type="term" value="C:cell junction"/>
    <property type="evidence" value="ECO:0000318"/>
    <property type="project" value="GO_Central"/>
</dbReference>
<dbReference type="InterPro" id="IPR035825">
    <property type="entry name" value="Alpha_Spectrin_SH3"/>
</dbReference>
<feature type="coiled-coil region" evidence="15">
    <location>
        <begin position="859"/>
        <end position="904"/>
    </location>
</feature>
<dbReference type="KEGG" id="oaa:100078555"/>
<dbReference type="GO" id="GO:0005516">
    <property type="term" value="F:calmodulin binding"/>
    <property type="evidence" value="ECO:0007669"/>
    <property type="project" value="UniProtKB-KW"/>
</dbReference>
<evidence type="ECO:0000256" key="2">
    <source>
        <dbReference type="ARBA" id="ARBA00004544"/>
    </source>
</evidence>
<keyword evidence="8" id="KW-0479">Metal-binding</keyword>
<dbReference type="GO" id="GO:0014731">
    <property type="term" value="C:spectrin-associated cytoskeleton"/>
    <property type="evidence" value="ECO:0007669"/>
    <property type="project" value="Ensembl"/>
</dbReference>
<evidence type="ECO:0000313" key="19">
    <source>
        <dbReference type="Proteomes" id="UP000002279"/>
    </source>
</evidence>
<feature type="coiled-coil region" evidence="15">
    <location>
        <begin position="2182"/>
        <end position="2209"/>
    </location>
</feature>
<dbReference type="GeneTree" id="ENSGT00940000161240"/>
<dbReference type="InterPro" id="IPR001452">
    <property type="entry name" value="SH3_domain"/>
</dbReference>
<evidence type="ECO:0000256" key="10">
    <source>
        <dbReference type="ARBA" id="ARBA00022837"/>
    </source>
</evidence>
<dbReference type="PANTHER" id="PTHR11915">
    <property type="entry name" value="SPECTRIN/FILAMIN RELATED CYTOSKELETAL PROTEIN"/>
    <property type="match status" value="1"/>
</dbReference>